<dbReference type="GO" id="GO:0043130">
    <property type="term" value="F:ubiquitin binding"/>
    <property type="evidence" value="ECO:0007669"/>
    <property type="project" value="TreeGrafter"/>
</dbReference>
<dbReference type="Proteomes" id="UP000236333">
    <property type="component" value="Unassembled WGS sequence"/>
</dbReference>
<sequence>MTSNDSTASSNIHVVCCSRALLPNLDSFHLQGNGGAIYAGFQISSMLVEERGMLSGNAAGESGGGVWAGGTISTADVTSGGQVIGNHAGTNGGALCASFIGMLTLQDQAVAVGNEAGGDGGLAFAERIISLTLKDINAASNKAGHSGGLVAVLTLPDSIALANSSLTGNVAMRGAGGVLSIDVPYPGSLLLSQVAPSGKATLTISTGTTVHRNGAYTDGGAISVAVHPSSRPTDAMSNEPYILFDVDISASTFSSNYAGGAGGAVSISSPVSGVLDSRISMRSCTFNSNKAGSSVYLLGSSVDGCYGGAISVSSLGKFKADAVMGAAGFAAVPTTQHQDSACLLLLEDVHLTNNSCEGVGGALAALSCPTIIHRSTFDGNTAHLRGGAVAGMVGPVPAGIAGTPVGGVKHRCNRRQLAGEAGITGSESLDVWLDIVNSTFTSNTAMLDCGGALYTEIAQGAGTRVVSTTFGGNTAKDLSGGGACITARGSNATALLHNVQLKNNTAAREGGGCYASLSSGPGNVLILNSSTLSGNVATAGGAMLLSIVARSRAVLVNTTLDENMAETQDGGAVHVQCACSWQRAAFSTGAACGSDPILTITKCNMTGNKARHGCGGVLVCQRLLQPADCNKTWPVLLEVLLPVLAHFGGGLFAYSCEHVLIDRVFLLENGAATGAGVFLAGLSSDPLVSSIVGLEAVMPTTRQPLVIVQWTQISNNTALTKGAANPNQPLTYMAAGYTRFSGHGGGVFVHGNVSVLLRNVDLTSGNSALVGAAVGSTQLCETAGAEQHWPLSAANLDKQGMALASPAANDQICWHLMLQDVQIPPAKVCYMLLLRADGACVGSGFLSSCPSSGVWAAARHKWNKHPICTSQVRIVAACTPPCLYATIHASLMLDLIMGS</sequence>
<proteinExistence type="predicted"/>
<organism evidence="1 2">
    <name type="scientific">Tetrabaena socialis</name>
    <dbReference type="NCBI Taxonomy" id="47790"/>
    <lineage>
        <taxon>Eukaryota</taxon>
        <taxon>Viridiplantae</taxon>
        <taxon>Chlorophyta</taxon>
        <taxon>core chlorophytes</taxon>
        <taxon>Chlorophyceae</taxon>
        <taxon>CS clade</taxon>
        <taxon>Chlamydomonadales</taxon>
        <taxon>Tetrabaenaceae</taxon>
        <taxon>Tetrabaena</taxon>
    </lineage>
</organism>
<dbReference type="SUPFAM" id="SSF51126">
    <property type="entry name" value="Pectin lyase-like"/>
    <property type="match status" value="2"/>
</dbReference>
<dbReference type="PANTHER" id="PTHR19862">
    <property type="entry name" value="WD REPEAT-CONTAINING PROTEIN 48"/>
    <property type="match status" value="1"/>
</dbReference>
<dbReference type="GO" id="GO:0000724">
    <property type="term" value="P:double-strand break repair via homologous recombination"/>
    <property type="evidence" value="ECO:0007669"/>
    <property type="project" value="TreeGrafter"/>
</dbReference>
<accession>A0A2J7ZPE5</accession>
<dbReference type="EMBL" id="PGGS01000715">
    <property type="protein sequence ID" value="PNH02145.1"/>
    <property type="molecule type" value="Genomic_DNA"/>
</dbReference>
<evidence type="ECO:0000313" key="1">
    <source>
        <dbReference type="EMBL" id="PNH02145.1"/>
    </source>
</evidence>
<keyword evidence="2" id="KW-1185">Reference proteome</keyword>
<dbReference type="OrthoDB" id="559893at2759"/>
<name>A0A2J7ZPE5_9CHLO</name>
<dbReference type="InterPro" id="IPR011050">
    <property type="entry name" value="Pectin_lyase_fold/virulence"/>
</dbReference>
<evidence type="ECO:0008006" key="3">
    <source>
        <dbReference type="Google" id="ProtNLM"/>
    </source>
</evidence>
<comment type="caution">
    <text evidence="1">The sequence shown here is derived from an EMBL/GenBank/DDBJ whole genome shotgun (WGS) entry which is preliminary data.</text>
</comment>
<evidence type="ECO:0000313" key="2">
    <source>
        <dbReference type="Proteomes" id="UP000236333"/>
    </source>
</evidence>
<dbReference type="PANTHER" id="PTHR19862:SF14">
    <property type="entry name" value="WD REPEAT-CONTAINING PROTEIN 48"/>
    <property type="match status" value="1"/>
</dbReference>
<dbReference type="InterPro" id="IPR051246">
    <property type="entry name" value="WDR48"/>
</dbReference>
<dbReference type="AlphaFoldDB" id="A0A2J7ZPE5"/>
<reference evidence="1 2" key="1">
    <citation type="journal article" date="2017" name="Mol. Biol. Evol.">
        <title>The 4-celled Tetrabaena socialis nuclear genome reveals the essential components for genetic control of cell number at the origin of multicellularity in the volvocine lineage.</title>
        <authorList>
            <person name="Featherston J."/>
            <person name="Arakaki Y."/>
            <person name="Hanschen E.R."/>
            <person name="Ferris P.J."/>
            <person name="Michod R.E."/>
            <person name="Olson B.J.S.C."/>
            <person name="Nozaki H."/>
            <person name="Durand P.M."/>
        </authorList>
    </citation>
    <scope>NUCLEOTIDE SEQUENCE [LARGE SCALE GENOMIC DNA]</scope>
    <source>
        <strain evidence="1 2">NIES-571</strain>
    </source>
</reference>
<gene>
    <name evidence="1" type="ORF">TSOC_011902</name>
</gene>
<protein>
    <recommendedName>
        <fullName evidence="3">Outer membrane protein pmp6</fullName>
    </recommendedName>
</protein>